<dbReference type="Proteomes" id="UP001341840">
    <property type="component" value="Unassembled WGS sequence"/>
</dbReference>
<feature type="region of interest" description="Disordered" evidence="1">
    <location>
        <begin position="73"/>
        <end position="92"/>
    </location>
</feature>
<protein>
    <submittedName>
        <fullName evidence="3">Uncharacterized protein</fullName>
    </submittedName>
</protein>
<keyword evidence="2" id="KW-1133">Transmembrane helix</keyword>
<evidence type="ECO:0000313" key="3">
    <source>
        <dbReference type="EMBL" id="MED6205851.1"/>
    </source>
</evidence>
<keyword evidence="2" id="KW-0472">Membrane</keyword>
<keyword evidence="2" id="KW-0812">Transmembrane</keyword>
<evidence type="ECO:0000256" key="1">
    <source>
        <dbReference type="SAM" id="MobiDB-lite"/>
    </source>
</evidence>
<name>A0ABU6Y7K2_9FABA</name>
<feature type="transmembrane region" description="Helical" evidence="2">
    <location>
        <begin position="185"/>
        <end position="203"/>
    </location>
</feature>
<accession>A0ABU6Y7K2</accession>
<sequence>MASSTYHNHNSHHHLRNKSAVATRSISTLASSNVPDCSKVLNTLAASPNSSLNEAGGEGSNNVEDQNYGKVVADDEHESKDEDADAVSGGVVSGGEIRRPVVKSVIQSENANLIRSAEGVDIDSLTRLKLVKPSQPTHSLHTTTNTVPITVSPLAPPTFKADRYFVALPIRSSSPCPPYNSRRSGFRLLVVLLCFPFFSLFFCQQRLIPPSRKLPLFFTFVT</sequence>
<evidence type="ECO:0000256" key="2">
    <source>
        <dbReference type="SAM" id="Phobius"/>
    </source>
</evidence>
<reference evidence="3 4" key="1">
    <citation type="journal article" date="2023" name="Plants (Basel)">
        <title>Bridging the Gap: Combining Genomics and Transcriptomics Approaches to Understand Stylosanthes scabra, an Orphan Legume from the Brazilian Caatinga.</title>
        <authorList>
            <person name="Ferreira-Neto J.R.C."/>
            <person name="da Silva M.D."/>
            <person name="Binneck E."/>
            <person name="de Melo N.F."/>
            <person name="da Silva R.H."/>
            <person name="de Melo A.L.T.M."/>
            <person name="Pandolfi V."/>
            <person name="Bustamante F.O."/>
            <person name="Brasileiro-Vidal A.C."/>
            <person name="Benko-Iseppon A.M."/>
        </authorList>
    </citation>
    <scope>NUCLEOTIDE SEQUENCE [LARGE SCALE GENOMIC DNA]</scope>
    <source>
        <tissue evidence="3">Leaves</tissue>
    </source>
</reference>
<dbReference type="EMBL" id="JASCZI010241726">
    <property type="protein sequence ID" value="MED6205851.1"/>
    <property type="molecule type" value="Genomic_DNA"/>
</dbReference>
<keyword evidence="4" id="KW-1185">Reference proteome</keyword>
<evidence type="ECO:0000313" key="4">
    <source>
        <dbReference type="Proteomes" id="UP001341840"/>
    </source>
</evidence>
<proteinExistence type="predicted"/>
<gene>
    <name evidence="3" type="ORF">PIB30_021487</name>
</gene>
<organism evidence="3 4">
    <name type="scientific">Stylosanthes scabra</name>
    <dbReference type="NCBI Taxonomy" id="79078"/>
    <lineage>
        <taxon>Eukaryota</taxon>
        <taxon>Viridiplantae</taxon>
        <taxon>Streptophyta</taxon>
        <taxon>Embryophyta</taxon>
        <taxon>Tracheophyta</taxon>
        <taxon>Spermatophyta</taxon>
        <taxon>Magnoliopsida</taxon>
        <taxon>eudicotyledons</taxon>
        <taxon>Gunneridae</taxon>
        <taxon>Pentapetalae</taxon>
        <taxon>rosids</taxon>
        <taxon>fabids</taxon>
        <taxon>Fabales</taxon>
        <taxon>Fabaceae</taxon>
        <taxon>Papilionoideae</taxon>
        <taxon>50 kb inversion clade</taxon>
        <taxon>dalbergioids sensu lato</taxon>
        <taxon>Dalbergieae</taxon>
        <taxon>Pterocarpus clade</taxon>
        <taxon>Stylosanthes</taxon>
    </lineage>
</organism>
<comment type="caution">
    <text evidence="3">The sequence shown here is derived from an EMBL/GenBank/DDBJ whole genome shotgun (WGS) entry which is preliminary data.</text>
</comment>